<name>A0ABR6JET0_AGRRD</name>
<dbReference type="RefSeq" id="WP_167855833.1">
    <property type="nucleotide sequence ID" value="NZ_JACIGS010000011.1"/>
</dbReference>
<gene>
    <name evidence="2" type="ORF">GGE40_005301</name>
</gene>
<accession>A0ABR6JET0</accession>
<keyword evidence="1" id="KW-0812">Transmembrane</keyword>
<feature type="transmembrane region" description="Helical" evidence="1">
    <location>
        <begin position="7"/>
        <end position="31"/>
    </location>
</feature>
<evidence type="ECO:0000313" key="2">
    <source>
        <dbReference type="EMBL" id="MBB4493447.1"/>
    </source>
</evidence>
<protein>
    <submittedName>
        <fullName evidence="2">Uncharacterized protein</fullName>
    </submittedName>
</protein>
<keyword evidence="1" id="KW-0472">Membrane</keyword>
<reference evidence="2 3" key="1">
    <citation type="submission" date="2020-08" db="EMBL/GenBank/DDBJ databases">
        <title>Genomic Encyclopedia of Type Strains, Phase IV (KMG-V): Genome sequencing to study the core and pangenomes of soil and plant-associated prokaryotes.</title>
        <authorList>
            <person name="Whitman W."/>
        </authorList>
    </citation>
    <scope>NUCLEOTIDE SEQUENCE [LARGE SCALE GENOMIC DNA]</scope>
    <source>
        <strain evidence="2 3">SEMIA 461</strain>
    </source>
</reference>
<sequence length="110" mass="11853">MPKDTTLIGAFALISCELLPMAMLTPTAAYLGVTEGASRQAEALTALFPSIAAPMVAPVIPAQSEPLRSGYRWRQDTGPVLAGRLRPPRTAMFFEAEEVLLLKGYEPPTH</sequence>
<keyword evidence="3" id="KW-1185">Reference proteome</keyword>
<evidence type="ECO:0000256" key="1">
    <source>
        <dbReference type="SAM" id="Phobius"/>
    </source>
</evidence>
<evidence type="ECO:0000313" key="3">
    <source>
        <dbReference type="Proteomes" id="UP000534590"/>
    </source>
</evidence>
<proteinExistence type="predicted"/>
<comment type="caution">
    <text evidence="2">The sequence shown here is derived from an EMBL/GenBank/DDBJ whole genome shotgun (WGS) entry which is preliminary data.</text>
</comment>
<organism evidence="2 3">
    <name type="scientific">Agrobacterium radiobacter</name>
    <dbReference type="NCBI Taxonomy" id="362"/>
    <lineage>
        <taxon>Bacteria</taxon>
        <taxon>Pseudomonadati</taxon>
        <taxon>Pseudomonadota</taxon>
        <taxon>Alphaproteobacteria</taxon>
        <taxon>Hyphomicrobiales</taxon>
        <taxon>Rhizobiaceae</taxon>
        <taxon>Rhizobium/Agrobacterium group</taxon>
        <taxon>Agrobacterium</taxon>
        <taxon>Agrobacterium tumefaciens complex</taxon>
    </lineage>
</organism>
<dbReference type="EMBL" id="JACIHP010000011">
    <property type="protein sequence ID" value="MBB4493447.1"/>
    <property type="molecule type" value="Genomic_DNA"/>
</dbReference>
<dbReference type="Proteomes" id="UP000534590">
    <property type="component" value="Unassembled WGS sequence"/>
</dbReference>
<keyword evidence="1" id="KW-1133">Transmembrane helix</keyword>
<dbReference type="PROSITE" id="PS51257">
    <property type="entry name" value="PROKAR_LIPOPROTEIN"/>
    <property type="match status" value="1"/>
</dbReference>